<gene>
    <name evidence="1" type="ORF">PhCBS80983_g02244</name>
</gene>
<name>A0A507E6V0_9FUNG</name>
<organism evidence="1 2">
    <name type="scientific">Powellomyces hirtus</name>
    <dbReference type="NCBI Taxonomy" id="109895"/>
    <lineage>
        <taxon>Eukaryota</taxon>
        <taxon>Fungi</taxon>
        <taxon>Fungi incertae sedis</taxon>
        <taxon>Chytridiomycota</taxon>
        <taxon>Chytridiomycota incertae sedis</taxon>
        <taxon>Chytridiomycetes</taxon>
        <taxon>Spizellomycetales</taxon>
        <taxon>Powellomycetaceae</taxon>
        <taxon>Powellomyces</taxon>
    </lineage>
</organism>
<accession>A0A507E6V0</accession>
<evidence type="ECO:0000313" key="2">
    <source>
        <dbReference type="Proteomes" id="UP000318582"/>
    </source>
</evidence>
<sequence length="198" mass="22737">MASKPNIPPNEDAVARSVHFTCKSSLSWQDWKTHEPALFWFFERHFKAHTCTSKLTSDEKVFLVSMDVPNDSVGKLERGIKDGVLAVEIDKIHGIDPALSAGRRDVKISKFQVSLAPAQPQNLKVKGTIQDLEQRLLELELRERARSIDLRVIMDRLQVFQVDIYKRLETMEKKVDETLMGLATKCDRMEKVVARYKK</sequence>
<dbReference type="EMBL" id="QEAQ01000021">
    <property type="protein sequence ID" value="TPX59803.1"/>
    <property type="molecule type" value="Genomic_DNA"/>
</dbReference>
<dbReference type="AlphaFoldDB" id="A0A507E6V0"/>
<keyword evidence="2" id="KW-1185">Reference proteome</keyword>
<reference evidence="1 2" key="1">
    <citation type="journal article" date="2019" name="Sci. Rep.">
        <title>Comparative genomics of chytrid fungi reveal insights into the obligate biotrophic and pathogenic lifestyle of Synchytrium endobioticum.</title>
        <authorList>
            <person name="van de Vossenberg B.T.L.H."/>
            <person name="Warris S."/>
            <person name="Nguyen H.D.T."/>
            <person name="van Gent-Pelzer M.P.E."/>
            <person name="Joly D.L."/>
            <person name="van de Geest H.C."/>
            <person name="Bonants P.J.M."/>
            <person name="Smith D.S."/>
            <person name="Levesque C.A."/>
            <person name="van der Lee T.A.J."/>
        </authorList>
    </citation>
    <scope>NUCLEOTIDE SEQUENCE [LARGE SCALE GENOMIC DNA]</scope>
    <source>
        <strain evidence="1 2">CBS 809.83</strain>
    </source>
</reference>
<dbReference type="Proteomes" id="UP000318582">
    <property type="component" value="Unassembled WGS sequence"/>
</dbReference>
<comment type="caution">
    <text evidence="1">The sequence shown here is derived from an EMBL/GenBank/DDBJ whole genome shotgun (WGS) entry which is preliminary data.</text>
</comment>
<protein>
    <submittedName>
        <fullName evidence="1">Uncharacterized protein</fullName>
    </submittedName>
</protein>
<proteinExistence type="predicted"/>
<evidence type="ECO:0000313" key="1">
    <source>
        <dbReference type="EMBL" id="TPX59803.1"/>
    </source>
</evidence>